<accession>A0A2U3PV56</accession>
<feature type="domain" description="NERD" evidence="1">
    <location>
        <begin position="23"/>
        <end position="87"/>
    </location>
</feature>
<reference evidence="2 3" key="1">
    <citation type="submission" date="2018-03" db="EMBL/GenBank/DDBJ databases">
        <authorList>
            <person name="Gully D."/>
        </authorList>
    </citation>
    <scope>NUCLEOTIDE SEQUENCE [LARGE SCALE GENOMIC DNA]</scope>
    <source>
        <strain evidence="2">ORS3257</strain>
    </source>
</reference>
<dbReference type="AlphaFoldDB" id="A0A2U3PV56"/>
<dbReference type="RefSeq" id="WP_283809944.1">
    <property type="nucleotide sequence ID" value="NZ_LS398110.1"/>
</dbReference>
<dbReference type="EMBL" id="LS398110">
    <property type="protein sequence ID" value="SPP93035.1"/>
    <property type="molecule type" value="Genomic_DNA"/>
</dbReference>
<protein>
    <recommendedName>
        <fullName evidence="1">NERD domain-containing protein</fullName>
    </recommendedName>
</protein>
<evidence type="ECO:0000313" key="2">
    <source>
        <dbReference type="EMBL" id="SPP93035.1"/>
    </source>
</evidence>
<gene>
    <name evidence="2" type="ORF">BRAD3257_1929</name>
</gene>
<evidence type="ECO:0000313" key="3">
    <source>
        <dbReference type="Proteomes" id="UP000246085"/>
    </source>
</evidence>
<sequence>MVNFGICRTSGTPTRISRSSSGPGQYREIDAVMVIDDRILLVDLKDWKQRITCDDGRWFHGKLDMGSPVGKIRSTAHKVLEAFRAHLREYNEKNVDAGPKLRPPMIQGIVIQCGPASLDGLGIPSFFIVVSQLSGNERPG</sequence>
<proteinExistence type="predicted"/>
<evidence type="ECO:0000259" key="1">
    <source>
        <dbReference type="Pfam" id="PF08378"/>
    </source>
</evidence>
<dbReference type="KEGG" id="bvz:BRAD3257_1929"/>
<dbReference type="InterPro" id="IPR011528">
    <property type="entry name" value="NERD"/>
</dbReference>
<name>A0A2U3PV56_9BRAD</name>
<dbReference type="Proteomes" id="UP000246085">
    <property type="component" value="Chromosome BRAD3257"/>
</dbReference>
<organism evidence="2 3">
    <name type="scientific">Bradyrhizobium vignae</name>
    <dbReference type="NCBI Taxonomy" id="1549949"/>
    <lineage>
        <taxon>Bacteria</taxon>
        <taxon>Pseudomonadati</taxon>
        <taxon>Pseudomonadota</taxon>
        <taxon>Alphaproteobacteria</taxon>
        <taxon>Hyphomicrobiales</taxon>
        <taxon>Nitrobacteraceae</taxon>
        <taxon>Bradyrhizobium</taxon>
    </lineage>
</organism>
<dbReference type="Pfam" id="PF08378">
    <property type="entry name" value="NERD"/>
    <property type="match status" value="1"/>
</dbReference>